<proteinExistence type="inferred from homology"/>
<feature type="signal peptide" evidence="10">
    <location>
        <begin position="1"/>
        <end position="19"/>
    </location>
</feature>
<evidence type="ECO:0000256" key="1">
    <source>
        <dbReference type="ARBA" id="ARBA00002841"/>
    </source>
</evidence>
<evidence type="ECO:0000313" key="12">
    <source>
        <dbReference type="EMBL" id="GAA0360107.1"/>
    </source>
</evidence>
<dbReference type="Pfam" id="PF12849">
    <property type="entry name" value="PBP_like_2"/>
    <property type="match status" value="2"/>
</dbReference>
<dbReference type="InterPro" id="IPR050811">
    <property type="entry name" value="Phosphate_ABC_transporter"/>
</dbReference>
<comment type="function">
    <text evidence="1">Part of the ABC transporter complex PstSACB involved in phosphate import.</text>
</comment>
<dbReference type="RefSeq" id="WP_343754600.1">
    <property type="nucleotide sequence ID" value="NZ_BAAACW010000065.1"/>
</dbReference>
<name>A0ABN0XBM0_9LACT</name>
<evidence type="ECO:0000313" key="13">
    <source>
        <dbReference type="Proteomes" id="UP001501166"/>
    </source>
</evidence>
<keyword evidence="6 10" id="KW-0732">Signal</keyword>
<organism evidence="12 13">
    <name type="scientific">Alkalibacterium iburiense</name>
    <dbReference type="NCBI Taxonomy" id="290589"/>
    <lineage>
        <taxon>Bacteria</taxon>
        <taxon>Bacillati</taxon>
        <taxon>Bacillota</taxon>
        <taxon>Bacilli</taxon>
        <taxon>Lactobacillales</taxon>
        <taxon>Carnobacteriaceae</taxon>
        <taxon>Alkalibacterium</taxon>
    </lineage>
</organism>
<dbReference type="InterPro" id="IPR024370">
    <property type="entry name" value="PBP_domain"/>
</dbReference>
<keyword evidence="7" id="KW-0564">Palmitate</keyword>
<dbReference type="Gene3D" id="3.40.190.10">
    <property type="entry name" value="Periplasmic binding protein-like II"/>
    <property type="match status" value="2"/>
</dbReference>
<feature type="domain" description="PBP" evidence="11">
    <location>
        <begin position="198"/>
        <end position="307"/>
    </location>
</feature>
<feature type="chain" id="PRO_5047158871" evidence="10">
    <location>
        <begin position="20"/>
        <end position="310"/>
    </location>
</feature>
<evidence type="ECO:0000256" key="7">
    <source>
        <dbReference type="ARBA" id="ARBA00023139"/>
    </source>
</evidence>
<dbReference type="EMBL" id="BAAACW010000065">
    <property type="protein sequence ID" value="GAA0360107.1"/>
    <property type="molecule type" value="Genomic_DNA"/>
</dbReference>
<evidence type="ECO:0000256" key="4">
    <source>
        <dbReference type="ARBA" id="ARBA00011529"/>
    </source>
</evidence>
<feature type="domain" description="PBP" evidence="11">
    <location>
        <begin position="53"/>
        <end position="170"/>
    </location>
</feature>
<reference evidence="12 13" key="1">
    <citation type="journal article" date="2019" name="Int. J. Syst. Evol. Microbiol.">
        <title>The Global Catalogue of Microorganisms (GCM) 10K type strain sequencing project: providing services to taxonomists for standard genome sequencing and annotation.</title>
        <authorList>
            <consortium name="The Broad Institute Genomics Platform"/>
            <consortium name="The Broad Institute Genome Sequencing Center for Infectious Disease"/>
            <person name="Wu L."/>
            <person name="Ma J."/>
        </authorList>
    </citation>
    <scope>NUCLEOTIDE SEQUENCE [LARGE SCALE GENOMIC DNA]</scope>
    <source>
        <strain evidence="12 13">JCM 12662</strain>
    </source>
</reference>
<evidence type="ECO:0000256" key="9">
    <source>
        <dbReference type="SAM" id="MobiDB-lite"/>
    </source>
</evidence>
<keyword evidence="5" id="KW-0813">Transport</keyword>
<feature type="region of interest" description="Disordered" evidence="9">
    <location>
        <begin position="26"/>
        <end position="54"/>
    </location>
</feature>
<keyword evidence="13" id="KW-1185">Reference proteome</keyword>
<dbReference type="PROSITE" id="PS51257">
    <property type="entry name" value="PROKAR_LIPOPROTEIN"/>
    <property type="match status" value="1"/>
</dbReference>
<accession>A0ABN0XBM0</accession>
<gene>
    <name evidence="12" type="ORF">GCM10008932_10850</name>
</gene>
<comment type="subunit">
    <text evidence="4">The complex is composed of two ATP-binding proteins (PstB), two transmembrane proteins (PstC and PstA) and a solute-binding protein (PstS).</text>
</comment>
<comment type="similarity">
    <text evidence="3">Belongs to the PstS family.</text>
</comment>
<evidence type="ECO:0000256" key="5">
    <source>
        <dbReference type="ARBA" id="ARBA00022592"/>
    </source>
</evidence>
<evidence type="ECO:0000256" key="2">
    <source>
        <dbReference type="ARBA" id="ARBA00004193"/>
    </source>
</evidence>
<dbReference type="SUPFAM" id="SSF53850">
    <property type="entry name" value="Periplasmic binding protein-like II"/>
    <property type="match status" value="2"/>
</dbReference>
<sequence length="310" mass="32591">MKKLFKWGTILGVSATLMACGADNGDDAETDTGDDTATDTSEDNSDSSDFDTSSTLHLVTREVGSGTRDAFAEMVGLTDGDNDLIDPAATAQQGTNAVNTTVADDQYAIAYTSVGALNDDIKPVQIDGVDATAENILSGDYSIARNFNVIVGEDLSEQAQDFWDFMFTAEGQEIVEEVGYIQADTEAPAYEGSDLELSGTIDINGSTSVYPVVEALAEAYSEIHPDVQISVHSTGSGAGVTAAIEGTTDIGMASRDLDDEETSQVTEVMPVALDGISVIVHPSNPLESLSVDQVADIFSGNVSTWDEILD</sequence>
<evidence type="ECO:0000256" key="10">
    <source>
        <dbReference type="SAM" id="SignalP"/>
    </source>
</evidence>
<keyword evidence="8" id="KW-0449">Lipoprotein</keyword>
<dbReference type="PANTHER" id="PTHR30570">
    <property type="entry name" value="PERIPLASMIC PHOSPHATE BINDING COMPONENT OF PHOSPHATE ABC TRANSPORTER"/>
    <property type="match status" value="1"/>
</dbReference>
<comment type="subcellular location">
    <subcellularLocation>
        <location evidence="2">Cell membrane</location>
        <topology evidence="2">Lipid-anchor</topology>
    </subcellularLocation>
</comment>
<evidence type="ECO:0000256" key="8">
    <source>
        <dbReference type="ARBA" id="ARBA00023288"/>
    </source>
</evidence>
<dbReference type="PANTHER" id="PTHR30570:SF1">
    <property type="entry name" value="PHOSPHATE-BINDING PROTEIN PSTS"/>
    <property type="match status" value="1"/>
</dbReference>
<protein>
    <submittedName>
        <fullName evidence="12">Substrate-binding domain-containing protein</fullName>
    </submittedName>
</protein>
<comment type="caution">
    <text evidence="12">The sequence shown here is derived from an EMBL/GenBank/DDBJ whole genome shotgun (WGS) entry which is preliminary data.</text>
</comment>
<evidence type="ECO:0000256" key="3">
    <source>
        <dbReference type="ARBA" id="ARBA00008725"/>
    </source>
</evidence>
<evidence type="ECO:0000259" key="11">
    <source>
        <dbReference type="Pfam" id="PF12849"/>
    </source>
</evidence>
<feature type="compositionally biased region" description="Acidic residues" evidence="9">
    <location>
        <begin position="26"/>
        <end position="49"/>
    </location>
</feature>
<evidence type="ECO:0000256" key="6">
    <source>
        <dbReference type="ARBA" id="ARBA00022729"/>
    </source>
</evidence>
<keyword evidence="5" id="KW-0592">Phosphate transport</keyword>
<dbReference type="Proteomes" id="UP001501166">
    <property type="component" value="Unassembled WGS sequence"/>
</dbReference>